<reference evidence="11" key="1">
    <citation type="journal article" date="2019" name="Int. J. Syst. Evol. Microbiol.">
        <title>The Global Catalogue of Microorganisms (GCM) 10K type strain sequencing project: providing services to taxonomists for standard genome sequencing and annotation.</title>
        <authorList>
            <consortium name="The Broad Institute Genomics Platform"/>
            <consortium name="The Broad Institute Genome Sequencing Center for Infectious Disease"/>
            <person name="Wu L."/>
            <person name="Ma J."/>
        </authorList>
    </citation>
    <scope>NUCLEOTIDE SEQUENCE [LARGE SCALE GENOMIC DNA]</scope>
    <source>
        <strain evidence="11">CGMCC 1.12849</strain>
    </source>
</reference>
<evidence type="ECO:0000256" key="4">
    <source>
        <dbReference type="ARBA" id="ARBA00022475"/>
    </source>
</evidence>
<sequence>MSFTGHEPHSVPYRGMLLALFAGGVATFSQLYSVQGLLPSIAADLNISSSQAALTVSAATLGLALAVTPWAIISDRIGRRRVIAIALVSSVVLGLASSMMTGFEPLIITRFLEGIALAGVPGSALAYLAGELTPRAVALASGTYISGTTLGGLTGRLVASWVGEPAGWRWGVASVSLMAAAATLFFLLKAPVAQGFVTTEQRGLRPILGKFKRALGGRMPLLYLQGFLLMGGFVAVYNYLAFRLEAPPFLVPASLASLVFIAYLSGTWSAVASGRLVARLGRRGTLLLSVVVSMAGLMLTLPGNLMLIILGMIIFTAGFFAAHAVASGWVPLLAPATRAQAASLYNLFYYMGSSLLGWLIGIPFIHFGWATVVLCVALLQILAVIFAMFLKQKSNPRH</sequence>
<keyword evidence="7 8" id="KW-0472">Membrane</keyword>
<dbReference type="PANTHER" id="PTHR43271">
    <property type="entry name" value="BLL2771 PROTEIN"/>
    <property type="match status" value="1"/>
</dbReference>
<dbReference type="PROSITE" id="PS50850">
    <property type="entry name" value="MFS"/>
    <property type="match status" value="1"/>
</dbReference>
<feature type="transmembrane region" description="Helical" evidence="8">
    <location>
        <begin position="168"/>
        <end position="188"/>
    </location>
</feature>
<feature type="transmembrane region" description="Helical" evidence="8">
    <location>
        <begin position="136"/>
        <end position="162"/>
    </location>
</feature>
<accession>A0ABV9MQ67</accession>
<feature type="transmembrane region" description="Helical" evidence="8">
    <location>
        <begin position="82"/>
        <end position="101"/>
    </location>
</feature>
<dbReference type="PANTHER" id="PTHR43271:SF1">
    <property type="entry name" value="INNER MEMBRANE TRANSPORT PROTEIN YNFM"/>
    <property type="match status" value="1"/>
</dbReference>
<feature type="domain" description="Major facilitator superfamily (MFS) profile" evidence="9">
    <location>
        <begin position="16"/>
        <end position="395"/>
    </location>
</feature>
<feature type="transmembrane region" description="Helical" evidence="8">
    <location>
        <begin position="107"/>
        <end position="129"/>
    </location>
</feature>
<evidence type="ECO:0000256" key="2">
    <source>
        <dbReference type="ARBA" id="ARBA00008335"/>
    </source>
</evidence>
<evidence type="ECO:0000256" key="3">
    <source>
        <dbReference type="ARBA" id="ARBA00022448"/>
    </source>
</evidence>
<keyword evidence="5 8" id="KW-0812">Transmembrane</keyword>
<dbReference type="Pfam" id="PF07690">
    <property type="entry name" value="MFS_1"/>
    <property type="match status" value="1"/>
</dbReference>
<feature type="transmembrane region" description="Helical" evidence="8">
    <location>
        <begin position="252"/>
        <end position="272"/>
    </location>
</feature>
<evidence type="ECO:0000256" key="7">
    <source>
        <dbReference type="ARBA" id="ARBA00023136"/>
    </source>
</evidence>
<name>A0ABV9MQ67_9MICC</name>
<dbReference type="RefSeq" id="WP_346059541.1">
    <property type="nucleotide sequence ID" value="NZ_BAAAVQ010000049.1"/>
</dbReference>
<keyword evidence="11" id="KW-1185">Reference proteome</keyword>
<organism evidence="10 11">
    <name type="scientific">Glutamicibacter bergerei</name>
    <dbReference type="NCBI Taxonomy" id="256702"/>
    <lineage>
        <taxon>Bacteria</taxon>
        <taxon>Bacillati</taxon>
        <taxon>Actinomycetota</taxon>
        <taxon>Actinomycetes</taxon>
        <taxon>Micrococcales</taxon>
        <taxon>Micrococcaceae</taxon>
        <taxon>Glutamicibacter</taxon>
    </lineage>
</organism>
<evidence type="ECO:0000256" key="5">
    <source>
        <dbReference type="ARBA" id="ARBA00022692"/>
    </source>
</evidence>
<keyword evidence="3" id="KW-0813">Transport</keyword>
<protein>
    <submittedName>
        <fullName evidence="10">MFS transporter</fullName>
    </submittedName>
</protein>
<proteinExistence type="inferred from homology"/>
<keyword evidence="6 8" id="KW-1133">Transmembrane helix</keyword>
<dbReference type="Gene3D" id="1.20.1250.20">
    <property type="entry name" value="MFS general substrate transporter like domains"/>
    <property type="match status" value="1"/>
</dbReference>
<evidence type="ECO:0000313" key="10">
    <source>
        <dbReference type="EMBL" id="MFC4716793.1"/>
    </source>
</evidence>
<dbReference type="InterPro" id="IPR036259">
    <property type="entry name" value="MFS_trans_sf"/>
</dbReference>
<dbReference type="EMBL" id="JBHSHE010000055">
    <property type="protein sequence ID" value="MFC4716793.1"/>
    <property type="molecule type" value="Genomic_DNA"/>
</dbReference>
<evidence type="ECO:0000313" key="11">
    <source>
        <dbReference type="Proteomes" id="UP001595884"/>
    </source>
</evidence>
<feature type="transmembrane region" description="Helical" evidence="8">
    <location>
        <begin position="367"/>
        <end position="390"/>
    </location>
</feature>
<feature type="transmembrane region" description="Helical" evidence="8">
    <location>
        <begin position="221"/>
        <end position="240"/>
    </location>
</feature>
<dbReference type="CDD" id="cd17324">
    <property type="entry name" value="MFS_NepI_like"/>
    <property type="match status" value="1"/>
</dbReference>
<feature type="transmembrane region" description="Helical" evidence="8">
    <location>
        <begin position="284"/>
        <end position="301"/>
    </location>
</feature>
<feature type="transmembrane region" description="Helical" evidence="8">
    <location>
        <begin position="307"/>
        <end position="332"/>
    </location>
</feature>
<dbReference type="InterPro" id="IPR020846">
    <property type="entry name" value="MFS_dom"/>
</dbReference>
<gene>
    <name evidence="10" type="ORF">ACFO7V_11685</name>
</gene>
<evidence type="ECO:0000256" key="6">
    <source>
        <dbReference type="ARBA" id="ARBA00022989"/>
    </source>
</evidence>
<comment type="similarity">
    <text evidence="2">Belongs to the major facilitator superfamily.</text>
</comment>
<dbReference type="SUPFAM" id="SSF103473">
    <property type="entry name" value="MFS general substrate transporter"/>
    <property type="match status" value="1"/>
</dbReference>
<keyword evidence="4" id="KW-1003">Cell membrane</keyword>
<evidence type="ECO:0000256" key="1">
    <source>
        <dbReference type="ARBA" id="ARBA00004651"/>
    </source>
</evidence>
<dbReference type="InterPro" id="IPR011701">
    <property type="entry name" value="MFS"/>
</dbReference>
<feature type="transmembrane region" description="Helical" evidence="8">
    <location>
        <begin position="12"/>
        <end position="32"/>
    </location>
</feature>
<evidence type="ECO:0000256" key="8">
    <source>
        <dbReference type="SAM" id="Phobius"/>
    </source>
</evidence>
<dbReference type="Proteomes" id="UP001595884">
    <property type="component" value="Unassembled WGS sequence"/>
</dbReference>
<feature type="transmembrane region" description="Helical" evidence="8">
    <location>
        <begin position="344"/>
        <end position="361"/>
    </location>
</feature>
<feature type="transmembrane region" description="Helical" evidence="8">
    <location>
        <begin position="52"/>
        <end position="73"/>
    </location>
</feature>
<comment type="caution">
    <text evidence="10">The sequence shown here is derived from an EMBL/GenBank/DDBJ whole genome shotgun (WGS) entry which is preliminary data.</text>
</comment>
<evidence type="ECO:0000259" key="9">
    <source>
        <dbReference type="PROSITE" id="PS50850"/>
    </source>
</evidence>
<comment type="subcellular location">
    <subcellularLocation>
        <location evidence="1">Cell membrane</location>
        <topology evidence="1">Multi-pass membrane protein</topology>
    </subcellularLocation>
</comment>